<evidence type="ECO:0000259" key="2">
    <source>
        <dbReference type="Pfam" id="PF00534"/>
    </source>
</evidence>
<dbReference type="Pfam" id="PF13439">
    <property type="entry name" value="Glyco_transf_4"/>
    <property type="match status" value="1"/>
</dbReference>
<dbReference type="Gene3D" id="3.40.50.2000">
    <property type="entry name" value="Glycogen Phosphorylase B"/>
    <property type="match status" value="2"/>
</dbReference>
<dbReference type="PANTHER" id="PTHR46401">
    <property type="entry name" value="GLYCOSYLTRANSFERASE WBBK-RELATED"/>
    <property type="match status" value="1"/>
</dbReference>
<protein>
    <submittedName>
        <fullName evidence="4">WabG</fullName>
        <ecNumber evidence="4">2.4.-.-</ecNumber>
    </submittedName>
</protein>
<dbReference type="EC" id="2.4.-.-" evidence="4"/>
<gene>
    <name evidence="4" type="primary">rfaG</name>
    <name evidence="4" type="ORF">ERS686654_01464</name>
</gene>
<reference evidence="4 5" key="1">
    <citation type="submission" date="2015-11" db="EMBL/GenBank/DDBJ databases">
        <authorList>
            <consortium name="Pathogen Informatics"/>
        </authorList>
    </citation>
    <scope>NUCLEOTIDE SEQUENCE [LARGE SCALE GENOMIC DNA]</scope>
    <source>
        <strain evidence="4 5">006A-0059</strain>
    </source>
</reference>
<dbReference type="InterPro" id="IPR028098">
    <property type="entry name" value="Glyco_trans_4-like_N"/>
</dbReference>
<sequence>MITMKKVIFLKNGSDQEAEIKRYLNHLKNALDKIGIANQIKDLDKDERDKCLKNAMKFNTKACKTKANDEIYFSLSKITCADICKVSDGVYKIYRLLKRFWFLNPISFIYVYLEKKCFTNAKKIIVSSNLTKQQIINTYKIDESKIITIYNGINLPSKIEKGSAKMRLCAKFGLDYELPIVLFVSNKTEGIKEFLEILSKLNTKFNAILINNDKKSNKFKKIATKLGINALFIGRQRIISEFYEGSDLLLLPVHYESFSNTILEALSYGCVAITTAQNGASEILENDFIMQDPKDHSITTFIDKLFLNNEFMANIQAKNVEFSKNFSIEKSIDQTVNLISQIVYQSDK</sequence>
<dbReference type="SUPFAM" id="SSF53756">
    <property type="entry name" value="UDP-Glycosyltransferase/glycogen phosphorylase"/>
    <property type="match status" value="1"/>
</dbReference>
<feature type="domain" description="Glycosyl transferase family 1" evidence="2">
    <location>
        <begin position="173"/>
        <end position="316"/>
    </location>
</feature>
<dbReference type="Proteomes" id="UP000052237">
    <property type="component" value="Unassembled WGS sequence"/>
</dbReference>
<name>A0A0S4SCF3_CAMHY</name>
<evidence type="ECO:0000313" key="4">
    <source>
        <dbReference type="EMBL" id="CUU83880.1"/>
    </source>
</evidence>
<evidence type="ECO:0000259" key="3">
    <source>
        <dbReference type="Pfam" id="PF13439"/>
    </source>
</evidence>
<keyword evidence="4" id="KW-0328">Glycosyltransferase</keyword>
<dbReference type="GO" id="GO:0016757">
    <property type="term" value="F:glycosyltransferase activity"/>
    <property type="evidence" value="ECO:0007669"/>
    <property type="project" value="UniProtKB-KW"/>
</dbReference>
<dbReference type="AlphaFoldDB" id="A0A0S4SCF3"/>
<feature type="domain" description="Glycosyltransferase subfamily 4-like N-terminal" evidence="3">
    <location>
        <begin position="102"/>
        <end position="155"/>
    </location>
</feature>
<dbReference type="InterPro" id="IPR001296">
    <property type="entry name" value="Glyco_trans_1"/>
</dbReference>
<dbReference type="CDD" id="cd03801">
    <property type="entry name" value="GT4_PimA-like"/>
    <property type="match status" value="1"/>
</dbReference>
<evidence type="ECO:0000313" key="5">
    <source>
        <dbReference type="Proteomes" id="UP000052237"/>
    </source>
</evidence>
<dbReference type="EMBL" id="FAVB01000003">
    <property type="protein sequence ID" value="CUU83880.1"/>
    <property type="molecule type" value="Genomic_DNA"/>
</dbReference>
<dbReference type="Pfam" id="PF00534">
    <property type="entry name" value="Glycos_transf_1"/>
    <property type="match status" value="1"/>
</dbReference>
<evidence type="ECO:0000256" key="1">
    <source>
        <dbReference type="ARBA" id="ARBA00022679"/>
    </source>
</evidence>
<comment type="caution">
    <text evidence="4">The sequence shown here is derived from an EMBL/GenBank/DDBJ whole genome shotgun (WGS) entry which is preliminary data.</text>
</comment>
<keyword evidence="1 4" id="KW-0808">Transferase</keyword>
<keyword evidence="5" id="KW-1185">Reference proteome</keyword>
<dbReference type="PANTHER" id="PTHR46401:SF2">
    <property type="entry name" value="GLYCOSYLTRANSFERASE WBBK-RELATED"/>
    <property type="match status" value="1"/>
</dbReference>
<organism evidence="4 5">
    <name type="scientific">Campylobacter hyointestinalis subsp. hyointestinalis</name>
    <dbReference type="NCBI Taxonomy" id="91352"/>
    <lineage>
        <taxon>Bacteria</taxon>
        <taxon>Pseudomonadati</taxon>
        <taxon>Campylobacterota</taxon>
        <taxon>Epsilonproteobacteria</taxon>
        <taxon>Campylobacterales</taxon>
        <taxon>Campylobacteraceae</taxon>
        <taxon>Campylobacter</taxon>
    </lineage>
</organism>
<proteinExistence type="predicted"/>
<accession>A0A0S4SCF3</accession>